<evidence type="ECO:0000313" key="1">
    <source>
        <dbReference type="EMBL" id="OBU10439.1"/>
    </source>
</evidence>
<gene>
    <name evidence="1" type="ORF">AYY18_18415</name>
</gene>
<dbReference type="GO" id="GO:0003677">
    <property type="term" value="F:DNA binding"/>
    <property type="evidence" value="ECO:0007669"/>
    <property type="project" value="InterPro"/>
</dbReference>
<protein>
    <submittedName>
        <fullName evidence="1">Transcriptional regulator</fullName>
    </submittedName>
</protein>
<sequence>MKKLEVFDPALCCSTGVCGTEVDQALVDFATDVDWLKKQGASIRRFNLAQEPMAFVNNTKAKTFLETAGAESLPLLILDGEIVLTGRYPKRHELARWFGIRLNIEKAEIVKSCCGNDKTCC</sequence>
<dbReference type="Gene3D" id="3.40.30.10">
    <property type="entry name" value="Glutaredoxin"/>
    <property type="match status" value="1"/>
</dbReference>
<dbReference type="AlphaFoldDB" id="A0A1B8HLZ9"/>
<dbReference type="RefSeq" id="WP_036968130.1">
    <property type="nucleotide sequence ID" value="NZ_LZEY01000014.1"/>
</dbReference>
<dbReference type="NCBIfam" id="NF033727">
    <property type="entry name" value="chaperon_ArsD"/>
    <property type="match status" value="1"/>
</dbReference>
<dbReference type="InterPro" id="IPR010712">
    <property type="entry name" value="Arsenical-R_ArsD"/>
</dbReference>
<dbReference type="GO" id="GO:0045892">
    <property type="term" value="P:negative regulation of DNA-templated transcription"/>
    <property type="evidence" value="ECO:0007669"/>
    <property type="project" value="InterPro"/>
</dbReference>
<evidence type="ECO:0000313" key="2">
    <source>
        <dbReference type="Proteomes" id="UP000092377"/>
    </source>
</evidence>
<dbReference type="Proteomes" id="UP000092377">
    <property type="component" value="Unassembled WGS sequence"/>
</dbReference>
<accession>A0A1B8HLZ9</accession>
<dbReference type="EMBL" id="LZEY01000014">
    <property type="protein sequence ID" value="OBU10439.1"/>
    <property type="molecule type" value="Genomic_DNA"/>
</dbReference>
<dbReference type="Pfam" id="PF06953">
    <property type="entry name" value="ArsD"/>
    <property type="match status" value="1"/>
</dbReference>
<dbReference type="OrthoDB" id="9801358at2"/>
<proteinExistence type="predicted"/>
<organism evidence="1 2">
    <name type="scientific">Morganella psychrotolerans</name>
    <dbReference type="NCBI Taxonomy" id="368603"/>
    <lineage>
        <taxon>Bacteria</taxon>
        <taxon>Pseudomonadati</taxon>
        <taxon>Pseudomonadota</taxon>
        <taxon>Gammaproteobacteria</taxon>
        <taxon>Enterobacterales</taxon>
        <taxon>Morganellaceae</taxon>
        <taxon>Morganella</taxon>
    </lineage>
</organism>
<comment type="caution">
    <text evidence="1">The sequence shown here is derived from an EMBL/GenBank/DDBJ whole genome shotgun (WGS) entry which is preliminary data.</text>
</comment>
<keyword evidence="2" id="KW-1185">Reference proteome</keyword>
<name>A0A1B8HLZ9_9GAMM</name>
<reference evidence="2" key="1">
    <citation type="submission" date="2016-06" db="EMBL/GenBank/DDBJ databases">
        <authorList>
            <person name="Butler K."/>
        </authorList>
    </citation>
    <scope>NUCLEOTIDE SEQUENCE [LARGE SCALE GENOMIC DNA]</scope>
    <source>
        <strain evidence="2">GCSL-Mp20</strain>
    </source>
</reference>
<dbReference type="GO" id="GO:0046685">
    <property type="term" value="P:response to arsenic-containing substance"/>
    <property type="evidence" value="ECO:0007669"/>
    <property type="project" value="InterPro"/>
</dbReference>